<evidence type="ECO:0000313" key="8">
    <source>
        <dbReference type="Proteomes" id="UP000319976"/>
    </source>
</evidence>
<dbReference type="AlphaFoldDB" id="A0A517TBN4"/>
<dbReference type="EMBL" id="CP036316">
    <property type="protein sequence ID" value="QDT65779.1"/>
    <property type="molecule type" value="Genomic_DNA"/>
</dbReference>
<evidence type="ECO:0000256" key="4">
    <source>
        <dbReference type="ARBA" id="ARBA00023163"/>
    </source>
</evidence>
<dbReference type="RefSeq" id="WP_197439635.1">
    <property type="nucleotide sequence ID" value="NZ_CP036316.1"/>
</dbReference>
<dbReference type="Pfam" id="PF08281">
    <property type="entry name" value="Sigma70_r4_2"/>
    <property type="match status" value="1"/>
</dbReference>
<dbReference type="Pfam" id="PF04542">
    <property type="entry name" value="Sigma70_r2"/>
    <property type="match status" value="1"/>
</dbReference>
<accession>A0A517TBN4</accession>
<dbReference type="Gene3D" id="1.10.10.10">
    <property type="entry name" value="Winged helix-like DNA-binding domain superfamily/Winged helix DNA-binding domain"/>
    <property type="match status" value="1"/>
</dbReference>
<dbReference type="InterPro" id="IPR013249">
    <property type="entry name" value="RNA_pol_sigma70_r4_t2"/>
</dbReference>
<dbReference type="SUPFAM" id="SSF88659">
    <property type="entry name" value="Sigma3 and sigma4 domains of RNA polymerase sigma factors"/>
    <property type="match status" value="1"/>
</dbReference>
<dbReference type="InterPro" id="IPR039425">
    <property type="entry name" value="RNA_pol_sigma-70-like"/>
</dbReference>
<keyword evidence="3" id="KW-0731">Sigma factor</keyword>
<evidence type="ECO:0000259" key="6">
    <source>
        <dbReference type="Pfam" id="PF08281"/>
    </source>
</evidence>
<proteinExistence type="inferred from homology"/>
<evidence type="ECO:0000256" key="1">
    <source>
        <dbReference type="ARBA" id="ARBA00010641"/>
    </source>
</evidence>
<evidence type="ECO:0000256" key="2">
    <source>
        <dbReference type="ARBA" id="ARBA00023015"/>
    </source>
</evidence>
<dbReference type="KEGG" id="chya:V22_30400"/>
<dbReference type="Proteomes" id="UP000319976">
    <property type="component" value="Chromosome"/>
</dbReference>
<feature type="domain" description="RNA polymerase sigma-70 region 2" evidence="5">
    <location>
        <begin position="31"/>
        <end position="95"/>
    </location>
</feature>
<dbReference type="NCBIfam" id="TIGR02989">
    <property type="entry name" value="Sig-70_gvs1"/>
    <property type="match status" value="1"/>
</dbReference>
<evidence type="ECO:0000256" key="3">
    <source>
        <dbReference type="ARBA" id="ARBA00023082"/>
    </source>
</evidence>
<comment type="similarity">
    <text evidence="1">Belongs to the sigma-70 factor family. ECF subfamily.</text>
</comment>
<evidence type="ECO:0000259" key="5">
    <source>
        <dbReference type="Pfam" id="PF04542"/>
    </source>
</evidence>
<name>A0A517TBN4_9PLAN</name>
<dbReference type="GO" id="GO:0003677">
    <property type="term" value="F:DNA binding"/>
    <property type="evidence" value="ECO:0007669"/>
    <property type="project" value="InterPro"/>
</dbReference>
<feature type="domain" description="RNA polymerase sigma factor 70 region 4 type 2" evidence="6">
    <location>
        <begin position="125"/>
        <end position="177"/>
    </location>
</feature>
<dbReference type="InterPro" id="IPR007627">
    <property type="entry name" value="RNA_pol_sigma70_r2"/>
</dbReference>
<dbReference type="PANTHER" id="PTHR43133">
    <property type="entry name" value="RNA POLYMERASE ECF-TYPE SIGMA FACTO"/>
    <property type="match status" value="1"/>
</dbReference>
<keyword evidence="8" id="KW-1185">Reference proteome</keyword>
<keyword evidence="2" id="KW-0805">Transcription regulation</keyword>
<dbReference type="GO" id="GO:0006352">
    <property type="term" value="P:DNA-templated transcription initiation"/>
    <property type="evidence" value="ECO:0007669"/>
    <property type="project" value="InterPro"/>
</dbReference>
<keyword evidence="4" id="KW-0804">Transcription</keyword>
<sequence>MFPTPDENLTQLDPDQRDELHEEFLGLLQASYHSIYGCVATFVTNRADAEDVMQEVVIVLWRRFADYDRQRPFKQWANGVAANTARAFLRHESRRRRSIVLNDDLLKQLARVRNSCSELLELRQDRLKDCLKKLPTEERRLLLKCYQKDNKINDIAREESCSSNALYHRLARMRTRLFKCIDRRMGGET</sequence>
<dbReference type="InterPro" id="IPR013325">
    <property type="entry name" value="RNA_pol_sigma_r2"/>
</dbReference>
<organism evidence="7 8">
    <name type="scientific">Calycomorphotria hydatis</name>
    <dbReference type="NCBI Taxonomy" id="2528027"/>
    <lineage>
        <taxon>Bacteria</taxon>
        <taxon>Pseudomonadati</taxon>
        <taxon>Planctomycetota</taxon>
        <taxon>Planctomycetia</taxon>
        <taxon>Planctomycetales</taxon>
        <taxon>Planctomycetaceae</taxon>
        <taxon>Calycomorphotria</taxon>
    </lineage>
</organism>
<protein>
    <submittedName>
        <fullName evidence="7">RNA polymerase sigma factor</fullName>
    </submittedName>
</protein>
<dbReference type="InterPro" id="IPR014284">
    <property type="entry name" value="RNA_pol_sigma-70_dom"/>
</dbReference>
<dbReference type="GO" id="GO:0016987">
    <property type="term" value="F:sigma factor activity"/>
    <property type="evidence" value="ECO:0007669"/>
    <property type="project" value="UniProtKB-KW"/>
</dbReference>
<evidence type="ECO:0000313" key="7">
    <source>
        <dbReference type="EMBL" id="QDT65779.1"/>
    </source>
</evidence>
<dbReference type="NCBIfam" id="TIGR02937">
    <property type="entry name" value="sigma70-ECF"/>
    <property type="match status" value="1"/>
</dbReference>
<reference evidence="7 8" key="1">
    <citation type="submission" date="2019-02" db="EMBL/GenBank/DDBJ databases">
        <title>Deep-cultivation of Planctomycetes and their phenomic and genomic characterization uncovers novel biology.</title>
        <authorList>
            <person name="Wiegand S."/>
            <person name="Jogler M."/>
            <person name="Boedeker C."/>
            <person name="Pinto D."/>
            <person name="Vollmers J."/>
            <person name="Rivas-Marin E."/>
            <person name="Kohn T."/>
            <person name="Peeters S.H."/>
            <person name="Heuer A."/>
            <person name="Rast P."/>
            <person name="Oberbeckmann S."/>
            <person name="Bunk B."/>
            <person name="Jeske O."/>
            <person name="Meyerdierks A."/>
            <person name="Storesund J.E."/>
            <person name="Kallscheuer N."/>
            <person name="Luecker S."/>
            <person name="Lage O.M."/>
            <person name="Pohl T."/>
            <person name="Merkel B.J."/>
            <person name="Hornburger P."/>
            <person name="Mueller R.-W."/>
            <person name="Bruemmer F."/>
            <person name="Labrenz M."/>
            <person name="Spormann A.M."/>
            <person name="Op den Camp H."/>
            <person name="Overmann J."/>
            <person name="Amann R."/>
            <person name="Jetten M.S.M."/>
            <person name="Mascher T."/>
            <person name="Medema M.H."/>
            <person name="Devos D.P."/>
            <person name="Kaster A.-K."/>
            <person name="Ovreas L."/>
            <person name="Rohde M."/>
            <person name="Galperin M.Y."/>
            <person name="Jogler C."/>
        </authorList>
    </citation>
    <scope>NUCLEOTIDE SEQUENCE [LARGE SCALE GENOMIC DNA]</scope>
    <source>
        <strain evidence="7 8">V22</strain>
    </source>
</reference>
<gene>
    <name evidence="7" type="ORF">V22_30400</name>
</gene>
<dbReference type="Gene3D" id="1.10.1740.10">
    <property type="match status" value="1"/>
</dbReference>
<dbReference type="InterPro" id="IPR013324">
    <property type="entry name" value="RNA_pol_sigma_r3/r4-like"/>
</dbReference>
<dbReference type="PANTHER" id="PTHR43133:SF51">
    <property type="entry name" value="RNA POLYMERASE SIGMA FACTOR"/>
    <property type="match status" value="1"/>
</dbReference>
<dbReference type="InterPro" id="IPR014331">
    <property type="entry name" value="RNA_pol_sigma70_ECF_RHOBA"/>
</dbReference>
<dbReference type="SUPFAM" id="SSF88946">
    <property type="entry name" value="Sigma2 domain of RNA polymerase sigma factors"/>
    <property type="match status" value="1"/>
</dbReference>
<dbReference type="InterPro" id="IPR036388">
    <property type="entry name" value="WH-like_DNA-bd_sf"/>
</dbReference>